<dbReference type="EMBL" id="BSYB01000049">
    <property type="protein sequence ID" value="GMG51490.1"/>
    <property type="molecule type" value="Genomic_DNA"/>
</dbReference>
<evidence type="ECO:0000313" key="6">
    <source>
        <dbReference type="Proteomes" id="UP001165189"/>
    </source>
</evidence>
<keyword evidence="6" id="KW-1185">Reference proteome</keyword>
<proteinExistence type="predicted"/>
<keyword evidence="4" id="KW-0472">Membrane</keyword>
<comment type="caution">
    <text evidence="5">The sequence shown here is derived from an EMBL/GenBank/DDBJ whole genome shotgun (WGS) entry which is preliminary data.</text>
</comment>
<sequence>MAARLCKELCKSNQHNPLARANELIAHGRESEARRIIWSLQPNAHSITEDDAIINQDVAEITQAIREEQAATEESSFMMVFKNGPQKFLHRTLLGMGGQMMQQLSGVNLITYVSSRPSPKDS</sequence>
<dbReference type="Pfam" id="PF00083">
    <property type="entry name" value="Sugar_tr"/>
    <property type="match status" value="1"/>
</dbReference>
<dbReference type="InterPro" id="IPR036259">
    <property type="entry name" value="MFS_trans_sf"/>
</dbReference>
<reference evidence="5" key="1">
    <citation type="submission" date="2023-04" db="EMBL/GenBank/DDBJ databases">
        <title>Aspergillus oryzae var. brunneus NBRC 4377.</title>
        <authorList>
            <person name="Ichikawa N."/>
            <person name="Sato H."/>
            <person name="Tonouchi N."/>
        </authorList>
    </citation>
    <scope>NUCLEOTIDE SEQUENCE</scope>
    <source>
        <strain evidence="5">NBRC 4377</strain>
    </source>
</reference>
<organism evidence="5 6">
    <name type="scientific">Aspergillus oryzae var. brunneus</name>
    <dbReference type="NCBI Taxonomy" id="332754"/>
    <lineage>
        <taxon>Eukaryota</taxon>
        <taxon>Fungi</taxon>
        <taxon>Dikarya</taxon>
        <taxon>Ascomycota</taxon>
        <taxon>Pezizomycotina</taxon>
        <taxon>Eurotiomycetes</taxon>
        <taxon>Eurotiomycetidae</taxon>
        <taxon>Eurotiales</taxon>
        <taxon>Aspergillaceae</taxon>
        <taxon>Aspergillus</taxon>
        <taxon>Aspergillus subgen. Circumdati</taxon>
    </lineage>
</organism>
<name>A0ABQ6L174_ASPOZ</name>
<comment type="subcellular location">
    <subcellularLocation>
        <location evidence="1">Membrane</location>
        <topology evidence="1">Multi-pass membrane protein</topology>
    </subcellularLocation>
</comment>
<keyword evidence="3" id="KW-1133">Transmembrane helix</keyword>
<dbReference type="PANTHER" id="PTHR48022:SF28">
    <property type="entry name" value="MAJOR FACILITATOR SUPERFAMILY (MFS) PROFILE DOMAIN-CONTAINING PROTEIN-RELATED"/>
    <property type="match status" value="1"/>
</dbReference>
<evidence type="ECO:0000313" key="5">
    <source>
        <dbReference type="EMBL" id="GMG51490.1"/>
    </source>
</evidence>
<dbReference type="Gene3D" id="1.20.1250.20">
    <property type="entry name" value="MFS general substrate transporter like domains"/>
    <property type="match status" value="1"/>
</dbReference>
<keyword evidence="2" id="KW-0812">Transmembrane</keyword>
<dbReference type="InterPro" id="IPR005828">
    <property type="entry name" value="MFS_sugar_transport-like"/>
</dbReference>
<protein>
    <submittedName>
        <fullName evidence="5">Unnamed protein product</fullName>
    </submittedName>
</protein>
<evidence type="ECO:0000256" key="4">
    <source>
        <dbReference type="ARBA" id="ARBA00023136"/>
    </source>
</evidence>
<gene>
    <name evidence="5" type="ORF">Aory05_000994800</name>
</gene>
<evidence type="ECO:0000256" key="2">
    <source>
        <dbReference type="ARBA" id="ARBA00022692"/>
    </source>
</evidence>
<dbReference type="Proteomes" id="UP001165189">
    <property type="component" value="Unassembled WGS sequence"/>
</dbReference>
<evidence type="ECO:0000256" key="1">
    <source>
        <dbReference type="ARBA" id="ARBA00004141"/>
    </source>
</evidence>
<evidence type="ECO:0000256" key="3">
    <source>
        <dbReference type="ARBA" id="ARBA00022989"/>
    </source>
</evidence>
<accession>A0ABQ6L174</accession>
<dbReference type="InterPro" id="IPR050360">
    <property type="entry name" value="MFS_Sugar_Transporters"/>
</dbReference>
<dbReference type="PANTHER" id="PTHR48022">
    <property type="entry name" value="PLASTIDIC GLUCOSE TRANSPORTER 4"/>
    <property type="match status" value="1"/>
</dbReference>